<dbReference type="AlphaFoldDB" id="A0AAE1DVY7"/>
<comment type="caution">
    <text evidence="1">The sequence shown here is derived from an EMBL/GenBank/DDBJ whole genome shotgun (WGS) entry which is preliminary data.</text>
</comment>
<dbReference type="EMBL" id="JAWDGP010002177">
    <property type="protein sequence ID" value="KAK3784994.1"/>
    <property type="molecule type" value="Genomic_DNA"/>
</dbReference>
<proteinExistence type="predicted"/>
<gene>
    <name evidence="1" type="ORF">RRG08_037946</name>
</gene>
<protein>
    <submittedName>
        <fullName evidence="1">Uncharacterized protein</fullName>
    </submittedName>
</protein>
<keyword evidence="2" id="KW-1185">Reference proteome</keyword>
<evidence type="ECO:0000313" key="2">
    <source>
        <dbReference type="Proteomes" id="UP001283361"/>
    </source>
</evidence>
<evidence type="ECO:0000313" key="1">
    <source>
        <dbReference type="EMBL" id="KAK3784994.1"/>
    </source>
</evidence>
<reference evidence="1" key="1">
    <citation type="journal article" date="2023" name="G3 (Bethesda)">
        <title>A reference genome for the long-term kleptoplast-retaining sea slug Elysia crispata morphotype clarki.</title>
        <authorList>
            <person name="Eastman K.E."/>
            <person name="Pendleton A.L."/>
            <person name="Shaikh M.A."/>
            <person name="Suttiyut T."/>
            <person name="Ogas R."/>
            <person name="Tomko P."/>
            <person name="Gavelis G."/>
            <person name="Widhalm J.R."/>
            <person name="Wisecaver J.H."/>
        </authorList>
    </citation>
    <scope>NUCLEOTIDE SEQUENCE</scope>
    <source>
        <strain evidence="1">ECLA1</strain>
    </source>
</reference>
<organism evidence="1 2">
    <name type="scientific">Elysia crispata</name>
    <name type="common">lettuce slug</name>
    <dbReference type="NCBI Taxonomy" id="231223"/>
    <lineage>
        <taxon>Eukaryota</taxon>
        <taxon>Metazoa</taxon>
        <taxon>Spiralia</taxon>
        <taxon>Lophotrochozoa</taxon>
        <taxon>Mollusca</taxon>
        <taxon>Gastropoda</taxon>
        <taxon>Heterobranchia</taxon>
        <taxon>Euthyneura</taxon>
        <taxon>Panpulmonata</taxon>
        <taxon>Sacoglossa</taxon>
        <taxon>Placobranchoidea</taxon>
        <taxon>Plakobranchidae</taxon>
        <taxon>Elysia</taxon>
    </lineage>
</organism>
<accession>A0AAE1DVY7</accession>
<name>A0AAE1DVY7_9GAST</name>
<dbReference type="Proteomes" id="UP001283361">
    <property type="component" value="Unassembled WGS sequence"/>
</dbReference>
<sequence length="69" mass="7954">MRSPRQILTIPQWEQPVQRFTGLGGHLKLNSFIEDIELVWAQRPGRPDLGKAAFLCSHLERDVRKEIAC</sequence>